<organism evidence="8 9">
    <name type="scientific">Oldenlandia corymbosa var. corymbosa</name>
    <dbReference type="NCBI Taxonomy" id="529605"/>
    <lineage>
        <taxon>Eukaryota</taxon>
        <taxon>Viridiplantae</taxon>
        <taxon>Streptophyta</taxon>
        <taxon>Embryophyta</taxon>
        <taxon>Tracheophyta</taxon>
        <taxon>Spermatophyta</taxon>
        <taxon>Magnoliopsida</taxon>
        <taxon>eudicotyledons</taxon>
        <taxon>Gunneridae</taxon>
        <taxon>Pentapetalae</taxon>
        <taxon>asterids</taxon>
        <taxon>lamiids</taxon>
        <taxon>Gentianales</taxon>
        <taxon>Rubiaceae</taxon>
        <taxon>Rubioideae</taxon>
        <taxon>Spermacoceae</taxon>
        <taxon>Hedyotis-Oldenlandia complex</taxon>
        <taxon>Oldenlandia</taxon>
    </lineage>
</organism>
<feature type="domain" description="Exostosin GT47" evidence="7">
    <location>
        <begin position="315"/>
        <end position="594"/>
    </location>
</feature>
<keyword evidence="4" id="KW-0812">Transmembrane</keyword>
<feature type="compositionally biased region" description="Low complexity" evidence="6">
    <location>
        <begin position="128"/>
        <end position="137"/>
    </location>
</feature>
<evidence type="ECO:0000313" key="9">
    <source>
        <dbReference type="Proteomes" id="UP001161247"/>
    </source>
</evidence>
<comment type="subcellular location">
    <subcellularLocation>
        <location evidence="1">Golgi apparatus membrane</location>
        <topology evidence="1">Single-pass type II membrane protein</topology>
    </subcellularLocation>
</comment>
<sequence length="642" mass="73764">MENDTQRNTLDANLSLEEFRSGVFITDHSDSTSSNRSSATMSKPVVNKRSKMMITISSMKTLLIQGSPSSDSKRPRQLSARDKELAYARIQIENAPIIRDAPTNYASLFRNYSTFISIILMSLGNSELSSNESQSTSIDSVDSALDEEARSEEVTSGRELSTDEVPNVGTSNRTEYKAVQEGLKTEFGSVEQRRNQKTFMGNDSGEIRNGVHSVSNYLTSGLLLPKHRSAESKEKVKKKSNKVIIPISKMKASMLQGSSSSNSERPKQLSVLDKKLLNARIQIEDAPIIRDAPKIYASLFRNYSTFIRSYELMEQMLRVYIYKEGQKPIFHYPYLGGVYTSEGWFMELLERNKQYVVRDPRKAHLFYLPFSSRRLRSVCYDQHIPYYGDVEIHLENYVQSIATKYNFWNRTKGADHFLVACHDWALNFTRKSLKGCIRAVCNANPIQGFEIGKDISLPSTMVRGANPLEDIGGIHPSERHILAFFAGKMHGRVRRILLKHWYNKTTDMMIFGPLGHDDRGAARYREFMKSSKYCICARGNNVYSPRVIESINHECVPVIISDNYVPPLFDIFEWESFAVFVPEEDIPNLRNILLSIPESKYIEMHNRVKLVQKHFLWHKNPVKYDIFHMILHSIWHRRVFQV</sequence>
<dbReference type="InterPro" id="IPR004263">
    <property type="entry name" value="Exostosin"/>
</dbReference>
<gene>
    <name evidence="8" type="ORF">OLC1_LOCUS10247</name>
</gene>
<evidence type="ECO:0000256" key="3">
    <source>
        <dbReference type="ARBA" id="ARBA00022676"/>
    </source>
</evidence>
<dbReference type="GO" id="GO:0016757">
    <property type="term" value="F:glycosyltransferase activity"/>
    <property type="evidence" value="ECO:0007669"/>
    <property type="project" value="UniProtKB-KW"/>
</dbReference>
<dbReference type="PANTHER" id="PTHR11062">
    <property type="entry name" value="EXOSTOSIN HEPARAN SULFATE GLYCOSYLTRANSFERASE -RELATED"/>
    <property type="match status" value="1"/>
</dbReference>
<name>A0AAV1CXH8_OLDCO</name>
<dbReference type="InterPro" id="IPR040911">
    <property type="entry name" value="Exostosin_GT47"/>
</dbReference>
<proteinExistence type="inferred from homology"/>
<feature type="compositionally biased region" description="Basic and acidic residues" evidence="6">
    <location>
        <begin position="147"/>
        <end position="156"/>
    </location>
</feature>
<evidence type="ECO:0000259" key="7">
    <source>
        <dbReference type="Pfam" id="PF03016"/>
    </source>
</evidence>
<evidence type="ECO:0000313" key="8">
    <source>
        <dbReference type="EMBL" id="CAI9100414.1"/>
    </source>
</evidence>
<evidence type="ECO:0000256" key="1">
    <source>
        <dbReference type="ARBA" id="ARBA00004323"/>
    </source>
</evidence>
<keyword evidence="9" id="KW-1185">Reference proteome</keyword>
<dbReference type="Pfam" id="PF03016">
    <property type="entry name" value="Exostosin_GT47"/>
    <property type="match status" value="1"/>
</dbReference>
<evidence type="ECO:0000256" key="6">
    <source>
        <dbReference type="SAM" id="MobiDB-lite"/>
    </source>
</evidence>
<feature type="region of interest" description="Disordered" evidence="6">
    <location>
        <begin position="128"/>
        <end position="173"/>
    </location>
</feature>
<keyword evidence="4" id="KW-0735">Signal-anchor</keyword>
<dbReference type="EMBL" id="OX459120">
    <property type="protein sequence ID" value="CAI9100414.1"/>
    <property type="molecule type" value="Genomic_DNA"/>
</dbReference>
<comment type="similarity">
    <text evidence="2">Belongs to the glycosyltransferase 47 family.</text>
</comment>
<keyword evidence="5" id="KW-0333">Golgi apparatus</keyword>
<accession>A0AAV1CXH8</accession>
<dbReference type="AlphaFoldDB" id="A0AAV1CXH8"/>
<keyword evidence="3" id="KW-0808">Transferase</keyword>
<evidence type="ECO:0000256" key="4">
    <source>
        <dbReference type="ARBA" id="ARBA00022968"/>
    </source>
</evidence>
<dbReference type="PANTHER" id="PTHR11062:SF77">
    <property type="entry name" value="GLYCOSYLTRANSFERASE FAMILY EXOSTOSIN PROTEIN"/>
    <property type="match status" value="1"/>
</dbReference>
<dbReference type="Proteomes" id="UP001161247">
    <property type="component" value="Chromosome 3"/>
</dbReference>
<protein>
    <submittedName>
        <fullName evidence="8">OLC1v1037413C1</fullName>
    </submittedName>
</protein>
<evidence type="ECO:0000256" key="5">
    <source>
        <dbReference type="ARBA" id="ARBA00023034"/>
    </source>
</evidence>
<dbReference type="GO" id="GO:0000139">
    <property type="term" value="C:Golgi membrane"/>
    <property type="evidence" value="ECO:0007669"/>
    <property type="project" value="UniProtKB-SubCell"/>
</dbReference>
<evidence type="ECO:0000256" key="2">
    <source>
        <dbReference type="ARBA" id="ARBA00010271"/>
    </source>
</evidence>
<reference evidence="8" key="1">
    <citation type="submission" date="2023-03" db="EMBL/GenBank/DDBJ databases">
        <authorList>
            <person name="Julca I."/>
        </authorList>
    </citation>
    <scope>NUCLEOTIDE SEQUENCE</scope>
</reference>
<keyword evidence="3" id="KW-0328">Glycosyltransferase</keyword>